<reference evidence="2" key="1">
    <citation type="submission" date="2014-12" db="EMBL/GenBank/DDBJ databases">
        <title>Insight into the proteome of Arion vulgaris.</title>
        <authorList>
            <person name="Aradska J."/>
            <person name="Bulat T."/>
            <person name="Smidak R."/>
            <person name="Sarate P."/>
            <person name="Gangsoo J."/>
            <person name="Sialana F."/>
            <person name="Bilban M."/>
            <person name="Lubec G."/>
        </authorList>
    </citation>
    <scope>NUCLEOTIDE SEQUENCE</scope>
    <source>
        <tissue evidence="2">Skin</tissue>
    </source>
</reference>
<dbReference type="InterPro" id="IPR016162">
    <property type="entry name" value="Ald_DH_N"/>
</dbReference>
<dbReference type="InterPro" id="IPR015590">
    <property type="entry name" value="Aldehyde_DH_dom"/>
</dbReference>
<dbReference type="Gene3D" id="3.40.605.10">
    <property type="entry name" value="Aldehyde Dehydrogenase, Chain A, domain 1"/>
    <property type="match status" value="2"/>
</dbReference>
<dbReference type="Pfam" id="PF00171">
    <property type="entry name" value="Aldedh"/>
    <property type="match status" value="2"/>
</dbReference>
<protein>
    <recommendedName>
        <fullName evidence="1">Aldehyde dehydrogenase domain-containing protein</fullName>
    </recommendedName>
</protein>
<dbReference type="InterPro" id="IPR016163">
    <property type="entry name" value="Ald_DH_C"/>
</dbReference>
<feature type="non-terminal residue" evidence="2">
    <location>
        <position position="1"/>
    </location>
</feature>
<sequence length="832" mass="89698">PCRQLPTNISRNMAGNVLEGSVESILDDLSYGPVLDGEALARAWLERKNKSFGHFINGQWQYPEGRIPIESKRPSTGEVLAVTLEATQDDIDAAVTSSQASLNSWNILSPHARAQHLYSIAQNLQKHQSILAVIEALDTGKPTKETRGVDVPAAIRQLHYHAGWAQIFEVEMCGWKPLGVTVIVTDWTFPLMQLASCVGPALAMGNTVVIMPSALAQLSALLFAEVCAQAGLPPGVLNVVTGTSPNLLITHPEVDKVVFYGSVSDGQLVRRETAGSGKSLSLELLGRCPVLVFEEADLDGAVEGIVEAAFFNSGQSSHSGSRLLIQESVYAVLIKKLKVRMSKLTVGDNMNKNNDLGAQVNPHMVQYINQLVSKAEAEGAEIFRTCSDANNKPNFFPPTLIENVQTSSQVYLKEILGPLLVTVPFRTVKEGIAIANHSAFGSAASVWTENISVALEVATLLHASTVWVNCHNIFDAAAGLGGCKSSGFGRLGGKEGLLEFVQPLWQSRPRPSNVVVDINKFGAASSSCVLPSEQKTDISGAGDLPSIDKTYKLFYGGSQKRPDSGASLPILSPSGKVVGFVPDGGRKDIRDAVDAAVKASPGWHRKDGSGKAQIMYCMAENLQTLSQLFASQLLAMNGQSEADAMKEVNMAVQRIFHWASYCDKHGGSLQETVMYGLTIKRNEPVGVIGVVCPDNFPFLGFISLVAPAIARGNTLVVIPSEKYPIAALGFHQVLETSGLPAGVINIITGDSNVLTKTLAEHHDVNALWYFKSAEGSKFVEIASASNLKRTWVTYELERDFMAAEQGRNEEELLYHSTSCKNIWLPMGDVFAN</sequence>
<gene>
    <name evidence="2" type="primary">ORF130587</name>
</gene>
<evidence type="ECO:0000259" key="1">
    <source>
        <dbReference type="Pfam" id="PF00171"/>
    </source>
</evidence>
<proteinExistence type="predicted"/>
<feature type="domain" description="Aldehyde dehydrogenase" evidence="1">
    <location>
        <begin position="67"/>
        <end position="502"/>
    </location>
</feature>
<organism evidence="2">
    <name type="scientific">Arion vulgaris</name>
    <dbReference type="NCBI Taxonomy" id="1028688"/>
    <lineage>
        <taxon>Eukaryota</taxon>
        <taxon>Metazoa</taxon>
        <taxon>Spiralia</taxon>
        <taxon>Lophotrochozoa</taxon>
        <taxon>Mollusca</taxon>
        <taxon>Gastropoda</taxon>
        <taxon>Heterobranchia</taxon>
        <taxon>Euthyneura</taxon>
        <taxon>Panpulmonata</taxon>
        <taxon>Eupulmonata</taxon>
        <taxon>Stylommatophora</taxon>
        <taxon>Helicina</taxon>
        <taxon>Arionoidea</taxon>
        <taxon>Arionidae</taxon>
        <taxon>Arion</taxon>
    </lineage>
</organism>
<dbReference type="EMBL" id="HACG01035403">
    <property type="protein sequence ID" value="CEK82268.1"/>
    <property type="molecule type" value="Transcribed_RNA"/>
</dbReference>
<dbReference type="GO" id="GO:0016620">
    <property type="term" value="F:oxidoreductase activity, acting on the aldehyde or oxo group of donors, NAD or NADP as acceptor"/>
    <property type="evidence" value="ECO:0007669"/>
    <property type="project" value="InterPro"/>
</dbReference>
<dbReference type="SUPFAM" id="SSF53720">
    <property type="entry name" value="ALDH-like"/>
    <property type="match status" value="2"/>
</dbReference>
<name>A0A0B7AN48_9EUPU</name>
<dbReference type="InterPro" id="IPR016161">
    <property type="entry name" value="Ald_DH/histidinol_DH"/>
</dbReference>
<dbReference type="Gene3D" id="3.40.309.10">
    <property type="entry name" value="Aldehyde Dehydrogenase, Chain A, domain 2"/>
    <property type="match status" value="1"/>
</dbReference>
<accession>A0A0B7AN48</accession>
<dbReference type="AlphaFoldDB" id="A0A0B7AN48"/>
<evidence type="ECO:0000313" key="2">
    <source>
        <dbReference type="EMBL" id="CEK82268.1"/>
    </source>
</evidence>
<feature type="domain" description="Aldehyde dehydrogenase" evidence="1">
    <location>
        <begin position="567"/>
        <end position="791"/>
    </location>
</feature>
<dbReference type="PANTHER" id="PTHR11699">
    <property type="entry name" value="ALDEHYDE DEHYDROGENASE-RELATED"/>
    <property type="match status" value="1"/>
</dbReference>